<proteinExistence type="predicted"/>
<name>A0AAD1XIR6_EUPCR</name>
<protein>
    <submittedName>
        <fullName evidence="1">Uncharacterized protein</fullName>
    </submittedName>
</protein>
<evidence type="ECO:0000313" key="1">
    <source>
        <dbReference type="EMBL" id="CAI2373484.1"/>
    </source>
</evidence>
<dbReference type="AlphaFoldDB" id="A0AAD1XIR6"/>
<evidence type="ECO:0000313" key="2">
    <source>
        <dbReference type="Proteomes" id="UP001295684"/>
    </source>
</evidence>
<dbReference type="Proteomes" id="UP001295684">
    <property type="component" value="Unassembled WGS sequence"/>
</dbReference>
<accession>A0AAD1XIR6</accession>
<dbReference type="EMBL" id="CAMPGE010014835">
    <property type="protein sequence ID" value="CAI2373484.1"/>
    <property type="molecule type" value="Genomic_DNA"/>
</dbReference>
<gene>
    <name evidence="1" type="ORF">ECRASSUSDP1_LOCUS14830</name>
</gene>
<organism evidence="1 2">
    <name type="scientific">Euplotes crassus</name>
    <dbReference type="NCBI Taxonomy" id="5936"/>
    <lineage>
        <taxon>Eukaryota</taxon>
        <taxon>Sar</taxon>
        <taxon>Alveolata</taxon>
        <taxon>Ciliophora</taxon>
        <taxon>Intramacronucleata</taxon>
        <taxon>Spirotrichea</taxon>
        <taxon>Hypotrichia</taxon>
        <taxon>Euplotida</taxon>
        <taxon>Euplotidae</taxon>
        <taxon>Moneuplotes</taxon>
    </lineage>
</organism>
<comment type="caution">
    <text evidence="1">The sequence shown here is derived from an EMBL/GenBank/DDBJ whole genome shotgun (WGS) entry which is preliminary data.</text>
</comment>
<reference evidence="1" key="1">
    <citation type="submission" date="2023-07" db="EMBL/GenBank/DDBJ databases">
        <authorList>
            <consortium name="AG Swart"/>
            <person name="Singh M."/>
            <person name="Singh A."/>
            <person name="Seah K."/>
            <person name="Emmerich C."/>
        </authorList>
    </citation>
    <scope>NUCLEOTIDE SEQUENCE</scope>
    <source>
        <strain evidence="1">DP1</strain>
    </source>
</reference>
<sequence>MGDNTGNDMATRILKKECQLEMTLKSDVSPLIQFQEMQALLQIYSQAIEYYQSVESDLYIDLNLRMQNLLARPDILEMIDRQAALKNEHRSRREESIRNQIIQSQFSSSTKTPDKFDDRLGRIIEENRCSHSPETRASTVLFEHLNDQSEGNSDDEDEQPFGRSTFCLKDLNSLTKERSDLRSTCNGVAQLQVDGHSNEFVYHKNDRRNRHGVSFKVCKNKKDGALLRPKRICKNQEKEKIHSELLNENNEELKTEPLVEASKKVVEEYHEETKDGTAISVVVQDMRDQESSLRIRLLKRERMLAKRKLVNTSQSLSDSAGSSLNQ</sequence>
<keyword evidence="2" id="KW-1185">Reference proteome</keyword>